<evidence type="ECO:0000259" key="5">
    <source>
        <dbReference type="PROSITE" id="PS51217"/>
    </source>
</evidence>
<dbReference type="Gene3D" id="3.40.50.300">
    <property type="entry name" value="P-loop containing nucleotide triphosphate hydrolases"/>
    <property type="match status" value="1"/>
</dbReference>
<evidence type="ECO:0000256" key="2">
    <source>
        <dbReference type="ARBA" id="ARBA00022801"/>
    </source>
</evidence>
<name>K1S1F8_9ZZZZ</name>
<organism evidence="6">
    <name type="scientific">human gut metagenome</name>
    <dbReference type="NCBI Taxonomy" id="408170"/>
    <lineage>
        <taxon>unclassified sequences</taxon>
        <taxon>metagenomes</taxon>
        <taxon>organismal metagenomes</taxon>
    </lineage>
</organism>
<keyword evidence="1" id="KW-0547">Nucleotide-binding</keyword>
<evidence type="ECO:0000256" key="3">
    <source>
        <dbReference type="ARBA" id="ARBA00022806"/>
    </source>
</evidence>
<keyword evidence="2" id="KW-0378">Hydrolase</keyword>
<dbReference type="GO" id="GO:0005524">
    <property type="term" value="F:ATP binding"/>
    <property type="evidence" value="ECO:0007669"/>
    <property type="project" value="UniProtKB-KW"/>
</dbReference>
<evidence type="ECO:0000256" key="4">
    <source>
        <dbReference type="ARBA" id="ARBA00022840"/>
    </source>
</evidence>
<dbReference type="AlphaFoldDB" id="K1S1F8"/>
<accession>K1S1F8</accession>
<keyword evidence="4" id="KW-0067">ATP-binding</keyword>
<gene>
    <name evidence="6" type="ORF">LEA_17362</name>
</gene>
<feature type="domain" description="UvrD-like helicase C-terminal" evidence="5">
    <location>
        <begin position="1"/>
        <end position="161"/>
    </location>
</feature>
<feature type="non-terminal residue" evidence="6">
    <location>
        <position position="212"/>
    </location>
</feature>
<dbReference type="EMBL" id="AJWY01011888">
    <property type="protein sequence ID" value="EKC51503.1"/>
    <property type="molecule type" value="Genomic_DNA"/>
</dbReference>
<evidence type="ECO:0000256" key="1">
    <source>
        <dbReference type="ARBA" id="ARBA00022741"/>
    </source>
</evidence>
<dbReference type="Pfam" id="PF13361">
    <property type="entry name" value="UvrD_C"/>
    <property type="match status" value="1"/>
</dbReference>
<keyword evidence="3 6" id="KW-0347">Helicase</keyword>
<dbReference type="PROSITE" id="PS51217">
    <property type="entry name" value="UVRD_HELICASE_CTER"/>
    <property type="match status" value="1"/>
</dbReference>
<dbReference type="InterPro" id="IPR014017">
    <property type="entry name" value="DNA_helicase_UvrD-like_C"/>
</dbReference>
<dbReference type="GO" id="GO:0004386">
    <property type="term" value="F:helicase activity"/>
    <property type="evidence" value="ECO:0007669"/>
    <property type="project" value="UniProtKB-KW"/>
</dbReference>
<feature type="non-terminal residue" evidence="6">
    <location>
        <position position="1"/>
    </location>
</feature>
<evidence type="ECO:0000313" key="6">
    <source>
        <dbReference type="EMBL" id="EKC51503.1"/>
    </source>
</evidence>
<dbReference type="GO" id="GO:0016787">
    <property type="term" value="F:hydrolase activity"/>
    <property type="evidence" value="ECO:0007669"/>
    <property type="project" value="UniProtKB-KW"/>
</dbReference>
<dbReference type="Gene3D" id="1.10.486.10">
    <property type="entry name" value="PCRA, domain 4"/>
    <property type="match status" value="1"/>
</dbReference>
<proteinExistence type="predicted"/>
<reference evidence="6" key="1">
    <citation type="journal article" date="2013" name="Environ. Microbiol.">
        <title>Microbiota from the distal guts of lean and obese adolescents exhibit partial functional redundancy besides clear differences in community structure.</title>
        <authorList>
            <person name="Ferrer M."/>
            <person name="Ruiz A."/>
            <person name="Lanza F."/>
            <person name="Haange S.B."/>
            <person name="Oberbach A."/>
            <person name="Till H."/>
            <person name="Bargiela R."/>
            <person name="Campoy C."/>
            <person name="Segura M.T."/>
            <person name="Richter M."/>
            <person name="von Bergen M."/>
            <person name="Seifert J."/>
            <person name="Suarez A."/>
        </authorList>
    </citation>
    <scope>NUCLEOTIDE SEQUENCE</scope>
</reference>
<protein>
    <submittedName>
        <fullName evidence="6">Recombination helicase AddA</fullName>
    </submittedName>
</protein>
<dbReference type="InterPro" id="IPR027417">
    <property type="entry name" value="P-loop_NTPase"/>
</dbReference>
<sequence length="212" mass="22712">PFAALLRVLDNPAQDVELSSVLLSPLYPYTPDDLVQLRAAVRGGSLYAAVLHGSDPRFAPFLQDMEVYRELARTLTVGQLIEELFARTGYLAAVGAMPDGARCRDDLLAFAAWAANAGARGLSALVRAMDAAKAGSGVQAPSIGQSRPGCVSIMTVHRSKGLEFPVVFVANTSHKFNQSDAIYPVLYHKELGIGLMLRAGSSASRYKTLPYT</sequence>
<comment type="caution">
    <text evidence="6">The sequence shown here is derived from an EMBL/GenBank/DDBJ whole genome shotgun (WGS) entry which is preliminary data.</text>
</comment>
<dbReference type="SUPFAM" id="SSF52540">
    <property type="entry name" value="P-loop containing nucleoside triphosphate hydrolases"/>
    <property type="match status" value="1"/>
</dbReference>